<dbReference type="Pfam" id="PF00961">
    <property type="entry name" value="LAGLIDADG_1"/>
    <property type="match status" value="2"/>
</dbReference>
<dbReference type="EMBL" id="MT036671">
    <property type="protein sequence ID" value="QID43680.1"/>
    <property type="molecule type" value="Genomic_DNA"/>
</dbReference>
<dbReference type="InterPro" id="IPR004860">
    <property type="entry name" value="LAGLIDADG_dom"/>
</dbReference>
<dbReference type="EMBL" id="MT036676">
    <property type="protein sequence ID" value="QID43971.1"/>
    <property type="molecule type" value="Genomic_DNA"/>
</dbReference>
<organism evidence="2">
    <name type="scientific">Fusarium culmorum</name>
    <dbReference type="NCBI Taxonomy" id="5516"/>
    <lineage>
        <taxon>Eukaryota</taxon>
        <taxon>Fungi</taxon>
        <taxon>Dikarya</taxon>
        <taxon>Ascomycota</taxon>
        <taxon>Pezizomycotina</taxon>
        <taxon>Sordariomycetes</taxon>
        <taxon>Hypocreomycetidae</taxon>
        <taxon>Hypocreales</taxon>
        <taxon>Nectriaceae</taxon>
        <taxon>Fusarium</taxon>
    </lineage>
</organism>
<dbReference type="SUPFAM" id="SSF55608">
    <property type="entry name" value="Homing endonucleases"/>
    <property type="match status" value="2"/>
</dbReference>
<dbReference type="InterPro" id="IPR027434">
    <property type="entry name" value="Homing_endonucl"/>
</dbReference>
<dbReference type="AlphaFoldDB" id="A0A6G6B5L8"/>
<proteinExistence type="predicted"/>
<evidence type="ECO:0000313" key="2">
    <source>
        <dbReference type="EMBL" id="QID43738.1"/>
    </source>
</evidence>
<dbReference type="GO" id="GO:0005739">
    <property type="term" value="C:mitochondrion"/>
    <property type="evidence" value="ECO:0007669"/>
    <property type="project" value="UniProtKB-ARBA"/>
</dbReference>
<dbReference type="Gene3D" id="3.10.28.10">
    <property type="entry name" value="Homing endonucleases"/>
    <property type="match status" value="2"/>
</dbReference>
<keyword evidence="2" id="KW-0255">Endonuclease</keyword>
<protein>
    <submittedName>
        <fullName evidence="2">LAGLIDADG endonuclease</fullName>
    </submittedName>
</protein>
<gene>
    <name evidence="2" type="primary">iorf408</name>
</gene>
<dbReference type="InterPro" id="IPR051289">
    <property type="entry name" value="LAGLIDADG_Endonuclease"/>
</dbReference>
<dbReference type="EMBL" id="MT036672">
    <property type="protein sequence ID" value="QID43738.1"/>
    <property type="molecule type" value="Genomic_DNA"/>
</dbReference>
<dbReference type="GO" id="GO:0004519">
    <property type="term" value="F:endonuclease activity"/>
    <property type="evidence" value="ECO:0007669"/>
    <property type="project" value="UniProtKB-KW"/>
</dbReference>
<keyword evidence="2" id="KW-0496">Mitochondrion</keyword>
<geneLocation type="mitochondrion" evidence="2"/>
<dbReference type="PANTHER" id="PTHR36181:SF4">
    <property type="entry name" value="LAGLIDADG ENDONUCLEASE"/>
    <property type="match status" value="1"/>
</dbReference>
<dbReference type="EMBL" id="MT036675">
    <property type="protein sequence ID" value="QID43914.1"/>
    <property type="molecule type" value="Genomic_DNA"/>
</dbReference>
<dbReference type="FunFam" id="3.10.28.10:FF:000010">
    <property type="entry name" value="LAGLIDADG homing endonuclease I-LtrII"/>
    <property type="match status" value="1"/>
</dbReference>
<keyword evidence="2" id="KW-0540">Nuclease</keyword>
<accession>A0A6G6B5L8</accession>
<sequence>MIFENLSFKGYKWLRVSLFKIKSHSFINIFNFQCRALIYKIVNIIHYVFTTYNDHSVAYYNLFTLPLLSTKVNSSKQDLFIRKNGISFFRRYFSNTPSINFSLSDRASRSNFKLNPFWVAGFVDGEGCFSVIISKSNSLKVGWRVRVYFYIGLHVKDRALLESIQNFFGVGNIYSATESLVRYQVNSFKDIKVIIDFFDKYKLITNKGADFFLFKEVYTLMLNKEHLTLQGLHKIVAIHAAINWGLTDQLKAAFPDIVPVLRPKVQFLNIPDPYWLAGFASGEGCFFINITKSNTYRSGFQIQLKFQLVQHLKDETLMVGIREYLDCGSTYKTRDCFSYQVTKIGDIDDKIIPFFTKFPVLGVKAKDFVDFSRVLVLMKDNKLSLAMPGSDKLEQIKRIKSGMNKGRE</sequence>
<feature type="domain" description="Homing endonuclease LAGLIDADG" evidence="1">
    <location>
        <begin position="276"/>
        <end position="374"/>
    </location>
</feature>
<keyword evidence="2" id="KW-0378">Hydrolase</keyword>
<dbReference type="PANTHER" id="PTHR36181">
    <property type="entry name" value="INTRON-ENCODED ENDONUCLEASE AI3-RELATED"/>
    <property type="match status" value="1"/>
</dbReference>
<name>A0A6G6B5L8_FUSCU</name>
<reference evidence="2" key="1">
    <citation type="submission" date="2020-02" db="EMBL/GenBank/DDBJ databases">
        <title>Diversity of selfish genetic elements in mitogenomes of closely related Fusaria and its implication for diagnostic purposes.</title>
        <authorList>
            <person name="Kulik T."/>
            <person name="Brankovics B."/>
            <person name="van Diepeningen A.D."/>
            <person name="Bilska K."/>
            <person name="Zelechowski M."/>
            <person name="Myszczynski K."/>
            <person name="Molcan T."/>
            <person name="Stakheev A."/>
            <person name="Stenglein S."/>
            <person name="Beyer M."/>
            <person name="Pasquali M."/>
            <person name="Sawicki J."/>
            <person name="Baturo-Ciesniewska A."/>
        </authorList>
    </citation>
    <scope>NUCLEOTIDE SEQUENCE</scope>
</reference>
<evidence type="ECO:0000259" key="1">
    <source>
        <dbReference type="Pfam" id="PF00961"/>
    </source>
</evidence>
<feature type="domain" description="Homing endonuclease LAGLIDADG" evidence="1">
    <location>
        <begin position="120"/>
        <end position="218"/>
    </location>
</feature>